<evidence type="ECO:0000256" key="1">
    <source>
        <dbReference type="ARBA" id="ARBA00022692"/>
    </source>
</evidence>
<gene>
    <name evidence="6" type="ORF">NVI5450_4625</name>
</gene>
<feature type="transmembrane region" description="Helical" evidence="4">
    <location>
        <begin position="258"/>
        <end position="279"/>
    </location>
</feature>
<evidence type="ECO:0000259" key="5">
    <source>
        <dbReference type="PROSITE" id="PS50850"/>
    </source>
</evidence>
<dbReference type="CDD" id="cd17409">
    <property type="entry name" value="MFS_NIMT_like"/>
    <property type="match status" value="1"/>
</dbReference>
<feature type="transmembrane region" description="Helical" evidence="4">
    <location>
        <begin position="343"/>
        <end position="363"/>
    </location>
</feature>
<feature type="transmembrane region" description="Helical" evidence="4">
    <location>
        <begin position="80"/>
        <end position="98"/>
    </location>
</feature>
<feature type="transmembrane region" description="Helical" evidence="4">
    <location>
        <begin position="286"/>
        <end position="305"/>
    </location>
</feature>
<dbReference type="InterPro" id="IPR011701">
    <property type="entry name" value="MFS"/>
</dbReference>
<sequence>MSHKNTRNIVHPVLVIIGILLIASNLRGPITGIGPILAFISDDLTLSATQAGMLTTLPLLAFAIFSPISSGLARKIGLEPSLMLALLAITSGIVIRSVGSTPTLYLGTCIIGIGIAIGNVLLPSLLKRDFPSKVPTLTAIYVLMMGVGATISSSTTIPMLNLANTLHITVIPNWAFALATTLILPVITMLIWLPQTSHHTKPATDTAEIDSHSYVWRSAAAWQVSGFLALNSFIMYAFIAWLPSILVHNGYSEHQAGYIHGILQLASAAPAIVLIPLMAKIKDKRVLSLMMTLLAFIGITGLLLLPQYAVIWVMMLGFSCGGGFILGLSFVGLRTHNAHQAAALSGMAQCIGYLFAATGPIIFGSLHETTSSWNIPLIIAAGMSIIWASLAVQAGKSTIITPSLTPSDNKRASLR</sequence>
<dbReference type="InterPro" id="IPR020846">
    <property type="entry name" value="MFS_dom"/>
</dbReference>
<name>A0A1L0F6R0_9GAMM</name>
<dbReference type="Gene3D" id="1.20.1250.20">
    <property type="entry name" value="MFS general substrate transporter like domains"/>
    <property type="match status" value="1"/>
</dbReference>
<dbReference type="GO" id="GO:0022857">
    <property type="term" value="F:transmembrane transporter activity"/>
    <property type="evidence" value="ECO:0007669"/>
    <property type="project" value="InterPro"/>
</dbReference>
<dbReference type="Pfam" id="PF07690">
    <property type="entry name" value="MFS_1"/>
    <property type="match status" value="1"/>
</dbReference>
<evidence type="ECO:0000256" key="4">
    <source>
        <dbReference type="SAM" id="Phobius"/>
    </source>
</evidence>
<dbReference type="InterPro" id="IPR036259">
    <property type="entry name" value="MFS_trans_sf"/>
</dbReference>
<dbReference type="Proteomes" id="UP000183794">
    <property type="component" value="Unassembled WGS sequence"/>
</dbReference>
<dbReference type="PANTHER" id="PTHR23523">
    <property type="match status" value="1"/>
</dbReference>
<feature type="transmembrane region" description="Helical" evidence="4">
    <location>
        <begin position="375"/>
        <end position="392"/>
    </location>
</feature>
<dbReference type="SUPFAM" id="SSF103473">
    <property type="entry name" value="MFS general substrate transporter"/>
    <property type="match status" value="1"/>
</dbReference>
<evidence type="ECO:0000313" key="7">
    <source>
        <dbReference type="Proteomes" id="UP000183794"/>
    </source>
</evidence>
<keyword evidence="1 4" id="KW-0812">Transmembrane</keyword>
<evidence type="ECO:0000256" key="2">
    <source>
        <dbReference type="ARBA" id="ARBA00022989"/>
    </source>
</evidence>
<proteinExistence type="predicted"/>
<dbReference type="AlphaFoldDB" id="A0A1L0F6R0"/>
<feature type="transmembrane region" description="Helical" evidence="4">
    <location>
        <begin position="46"/>
        <end position="68"/>
    </location>
</feature>
<dbReference type="EMBL" id="FPLD01000131">
    <property type="protein sequence ID" value="SGZ18082.1"/>
    <property type="molecule type" value="Genomic_DNA"/>
</dbReference>
<dbReference type="InterPro" id="IPR052524">
    <property type="entry name" value="MFS_Cyanate_Porter"/>
</dbReference>
<feature type="transmembrane region" description="Helical" evidence="4">
    <location>
        <begin position="104"/>
        <end position="122"/>
    </location>
</feature>
<protein>
    <submittedName>
        <fullName evidence="6">Putative permease</fullName>
    </submittedName>
</protein>
<dbReference type="PANTHER" id="PTHR23523:SF2">
    <property type="entry name" value="2-NITROIMIDAZOLE TRANSPORTER"/>
    <property type="match status" value="1"/>
</dbReference>
<keyword evidence="3 4" id="KW-0472">Membrane</keyword>
<organism evidence="6 7">
    <name type="scientific">Moritella viscosa</name>
    <dbReference type="NCBI Taxonomy" id="80854"/>
    <lineage>
        <taxon>Bacteria</taxon>
        <taxon>Pseudomonadati</taxon>
        <taxon>Pseudomonadota</taxon>
        <taxon>Gammaproteobacteria</taxon>
        <taxon>Alteromonadales</taxon>
        <taxon>Moritellaceae</taxon>
        <taxon>Moritella</taxon>
    </lineage>
</organism>
<feature type="transmembrane region" description="Helical" evidence="4">
    <location>
        <begin position="174"/>
        <end position="193"/>
    </location>
</feature>
<keyword evidence="2 4" id="KW-1133">Transmembrane helix</keyword>
<reference evidence="6 7" key="1">
    <citation type="submission" date="2016-11" db="EMBL/GenBank/DDBJ databases">
        <authorList>
            <person name="Jaros S."/>
            <person name="Januszkiewicz K."/>
            <person name="Wedrychowicz H."/>
        </authorList>
    </citation>
    <scope>NUCLEOTIDE SEQUENCE [LARGE SCALE GENOMIC DNA]</scope>
    <source>
        <strain evidence="6">NVI 5450</strain>
    </source>
</reference>
<feature type="transmembrane region" description="Helical" evidence="4">
    <location>
        <begin position="12"/>
        <end position="40"/>
    </location>
</feature>
<dbReference type="OrthoDB" id="5317164at2"/>
<accession>A0A1L0F6R0</accession>
<feature type="transmembrane region" description="Helical" evidence="4">
    <location>
        <begin position="134"/>
        <end position="154"/>
    </location>
</feature>
<dbReference type="PROSITE" id="PS50850">
    <property type="entry name" value="MFS"/>
    <property type="match status" value="1"/>
</dbReference>
<dbReference type="RefSeq" id="WP_075496787.1">
    <property type="nucleotide sequence ID" value="NZ_CAWRBC010000115.1"/>
</dbReference>
<evidence type="ECO:0000313" key="6">
    <source>
        <dbReference type="EMBL" id="SGZ18082.1"/>
    </source>
</evidence>
<evidence type="ECO:0000256" key="3">
    <source>
        <dbReference type="ARBA" id="ARBA00023136"/>
    </source>
</evidence>
<feature type="transmembrane region" description="Helical" evidence="4">
    <location>
        <begin position="214"/>
        <end position="238"/>
    </location>
</feature>
<feature type="transmembrane region" description="Helical" evidence="4">
    <location>
        <begin position="311"/>
        <end position="331"/>
    </location>
</feature>
<feature type="domain" description="Major facilitator superfamily (MFS) profile" evidence="5">
    <location>
        <begin position="13"/>
        <end position="399"/>
    </location>
</feature>